<reference evidence="2" key="1">
    <citation type="submission" date="2008-01" db="EMBL/GenBank/DDBJ databases">
        <title>Complete sequence of chromosome of Caulobacter sp. K31.</title>
        <authorList>
            <consortium name="US DOE Joint Genome Institute"/>
            <person name="Copeland A."/>
            <person name="Lucas S."/>
            <person name="Lapidus A."/>
            <person name="Barry K."/>
            <person name="Glavina del Rio T."/>
            <person name="Dalin E."/>
            <person name="Tice H."/>
            <person name="Pitluck S."/>
            <person name="Bruce D."/>
            <person name="Goodwin L."/>
            <person name="Thompson L.S."/>
            <person name="Brettin T."/>
            <person name="Detter J.C."/>
            <person name="Han C."/>
            <person name="Schmutz J."/>
            <person name="Larimer F."/>
            <person name="Land M."/>
            <person name="Hauser L."/>
            <person name="Kyrpides N."/>
            <person name="Kim E."/>
            <person name="Stephens C."/>
            <person name="Richardson P."/>
        </authorList>
    </citation>
    <scope>NUCLEOTIDE SEQUENCE [LARGE SCALE GENOMIC DNA]</scope>
    <source>
        <strain evidence="2">K31</strain>
    </source>
</reference>
<evidence type="ECO:0000256" key="1">
    <source>
        <dbReference type="SAM" id="Phobius"/>
    </source>
</evidence>
<keyword evidence="1" id="KW-0472">Membrane</keyword>
<sequence length="373" mass="40849">MTTDEGPPKKQHEEKAPRFSLWLVIFGLACLALAVSALVPTFGFLFAFFGLSRPLAILLNVALLGVAWDATRGRLSKTLLALPALLYGSYFIAAGFAWLDFYRWQDAIERRNAAFDVPFDPARDALYDVDAETGAGTWLLEHYRIRTAFVKWHRFDGRDAQTLLGPKDFCDVNIPNHVDIPAYGKDSCMVYFPASPPAAAVRLRAEMRVEDRGMSHAQLVSLSVARQGQITRTLTTVVVRLPGPIPLPVFGCSASGDCSGVWLGPVRTIGPSAEDTGVPNAAPARLLVTAWRLSPRGAAPPAGDASWTEVRGRVAPEVEAAKARIERALREPTYDPEAYPYVLTKLDPAWARKVGCERLRAYAAEKQGARPDC</sequence>
<dbReference type="HOGENOM" id="CLU_741218_0_0_5"/>
<feature type="transmembrane region" description="Helical" evidence="1">
    <location>
        <begin position="79"/>
        <end position="99"/>
    </location>
</feature>
<proteinExistence type="predicted"/>
<organism evidence="2">
    <name type="scientific">Caulobacter sp. (strain K31)</name>
    <dbReference type="NCBI Taxonomy" id="366602"/>
    <lineage>
        <taxon>Bacteria</taxon>
        <taxon>Pseudomonadati</taxon>
        <taxon>Pseudomonadota</taxon>
        <taxon>Alphaproteobacteria</taxon>
        <taxon>Caulobacterales</taxon>
        <taxon>Caulobacteraceae</taxon>
        <taxon>Caulobacter</taxon>
    </lineage>
</organism>
<keyword evidence="1" id="KW-1133">Transmembrane helix</keyword>
<dbReference type="KEGG" id="cak:Caul_1503"/>
<dbReference type="STRING" id="366602.Caul_1503"/>
<dbReference type="EMBL" id="CP000927">
    <property type="protein sequence ID" value="ABZ70633.1"/>
    <property type="molecule type" value="Genomic_DNA"/>
</dbReference>
<keyword evidence="1" id="KW-0812">Transmembrane</keyword>
<dbReference type="AlphaFoldDB" id="B0T0I7"/>
<accession>B0T0I7</accession>
<feature type="transmembrane region" description="Helical" evidence="1">
    <location>
        <begin position="45"/>
        <end position="67"/>
    </location>
</feature>
<name>B0T0I7_CAUSK</name>
<gene>
    <name evidence="2" type="ordered locus">Caul_1503</name>
</gene>
<evidence type="ECO:0000313" key="2">
    <source>
        <dbReference type="EMBL" id="ABZ70633.1"/>
    </source>
</evidence>
<feature type="transmembrane region" description="Helical" evidence="1">
    <location>
        <begin position="19"/>
        <end position="39"/>
    </location>
</feature>
<protein>
    <submittedName>
        <fullName evidence="2">Uncharacterized protein</fullName>
    </submittedName>
</protein>